<evidence type="ECO:0000313" key="4">
    <source>
        <dbReference type="Proteomes" id="UP001057375"/>
    </source>
</evidence>
<organism evidence="3 4">
    <name type="scientific">Aduncisulcus paluster</name>
    <dbReference type="NCBI Taxonomy" id="2918883"/>
    <lineage>
        <taxon>Eukaryota</taxon>
        <taxon>Metamonada</taxon>
        <taxon>Carpediemonas-like organisms</taxon>
        <taxon>Aduncisulcus</taxon>
    </lineage>
</organism>
<dbReference type="Proteomes" id="UP001057375">
    <property type="component" value="Unassembled WGS sequence"/>
</dbReference>
<proteinExistence type="predicted"/>
<feature type="compositionally biased region" description="Low complexity" evidence="2">
    <location>
        <begin position="83"/>
        <end position="119"/>
    </location>
</feature>
<dbReference type="Gene3D" id="1.10.287.1490">
    <property type="match status" value="1"/>
</dbReference>
<name>A0ABQ5K031_9EUKA</name>
<gene>
    <name evidence="3" type="ORF">ADUPG1_011966</name>
</gene>
<feature type="compositionally biased region" description="Low complexity" evidence="2">
    <location>
        <begin position="12"/>
        <end position="28"/>
    </location>
</feature>
<feature type="coiled-coil region" evidence="1">
    <location>
        <begin position="258"/>
        <end position="285"/>
    </location>
</feature>
<feature type="region of interest" description="Disordered" evidence="2">
    <location>
        <begin position="140"/>
        <end position="174"/>
    </location>
</feature>
<feature type="region of interest" description="Disordered" evidence="2">
    <location>
        <begin position="1"/>
        <end position="121"/>
    </location>
</feature>
<feature type="non-terminal residue" evidence="3">
    <location>
        <position position="797"/>
    </location>
</feature>
<feature type="coiled-coil region" evidence="1">
    <location>
        <begin position="177"/>
        <end position="225"/>
    </location>
</feature>
<comment type="caution">
    <text evidence="3">The sequence shown here is derived from an EMBL/GenBank/DDBJ whole genome shotgun (WGS) entry which is preliminary data.</text>
</comment>
<dbReference type="EMBL" id="BQXS01012334">
    <property type="protein sequence ID" value="GKT21687.1"/>
    <property type="molecule type" value="Genomic_DNA"/>
</dbReference>
<reference evidence="3" key="1">
    <citation type="submission" date="2022-03" db="EMBL/GenBank/DDBJ databases">
        <title>Draft genome sequence of Aduncisulcus paluster, a free-living microaerophilic Fornicata.</title>
        <authorList>
            <person name="Yuyama I."/>
            <person name="Kume K."/>
            <person name="Tamura T."/>
            <person name="Inagaki Y."/>
            <person name="Hashimoto T."/>
        </authorList>
    </citation>
    <scope>NUCLEOTIDE SEQUENCE</scope>
    <source>
        <strain evidence="3">NY0171</strain>
    </source>
</reference>
<feature type="coiled-coil region" evidence="1">
    <location>
        <begin position="322"/>
        <end position="416"/>
    </location>
</feature>
<feature type="compositionally biased region" description="Basic and acidic residues" evidence="2">
    <location>
        <begin position="40"/>
        <end position="51"/>
    </location>
</feature>
<protein>
    <submittedName>
        <fullName evidence="3">Uncharacterized protein</fullName>
    </submittedName>
</protein>
<feature type="coiled-coil region" evidence="1">
    <location>
        <begin position="688"/>
        <end position="797"/>
    </location>
</feature>
<keyword evidence="1" id="KW-0175">Coiled coil</keyword>
<accession>A0ABQ5K031</accession>
<evidence type="ECO:0000313" key="3">
    <source>
        <dbReference type="EMBL" id="GKT21687.1"/>
    </source>
</evidence>
<feature type="compositionally biased region" description="Polar residues" evidence="2">
    <location>
        <begin position="61"/>
        <end position="73"/>
    </location>
</feature>
<feature type="coiled-coil region" evidence="1">
    <location>
        <begin position="564"/>
        <end position="640"/>
    </location>
</feature>
<evidence type="ECO:0000256" key="2">
    <source>
        <dbReference type="SAM" id="MobiDB-lite"/>
    </source>
</evidence>
<keyword evidence="4" id="KW-1185">Reference proteome</keyword>
<evidence type="ECO:0000256" key="1">
    <source>
        <dbReference type="SAM" id="Coils"/>
    </source>
</evidence>
<sequence>MEDSLQPKGMNSSIKKPSIAISKIPSDSQNFQPRATSADVKSRSRESHSEKSSIFSSSSIPQLPNLSDTPSRSFKSHKSRIFSDSTRQSPFSSSSSSRAGSAFVRSRSSSTSQDSSTSGHHQVEYLQKLVASLEEELAESKKNESSAMKSLAESKKRQARLVHSLDHSPGQSDSIKIAQLTAEKEKAERNAERSALRCSNLSSTLEAAQIRIGELENEVRLVHSRIDQESQGRATAELSLVGRITVDEHHSRLREAISDATKEQKQKYEDRIGVLEEEIEKRKTEMLSFRDEVRNEDNARAIRLQKEIKLISKKQDETAHQVTVLEGENDELHARIRDLKDSLSVANGKVQALSESSGQNIDHLKEELEDITTDRERLRAEKDSLFLANSQLSTLSADMQQKIEIYEEEIKALQAHDPTAVVSTFQKRISELESQLGTTRSENHQLTQSLTESQQLARKAMNEKDKAISHAKEKHDEAIIEERKIAQVKIRSLETELRTRDKARELEKVDLMKMIQDIRSSLDETQRKYEKECDKTQSLSRSISDLTHKLDDQTIQLGESDVSSERLNKVIIEMNERISNLSQKLKDKDRETKAAVEKAKLLDTEMRKRTQAFVELEREMKKQSEEFETLQEKHSRLSHTHRTLQSELSQSEANGHMSQAKIHKSHSMKLMEMSSSHTVEISQKDKYITIVEKKAQDLREELKAQAKHSDGILRVTQERIAELEAIEQQGKKRIEDLERELDKYSSQVRQGHAKEQELEEEKSALLLTHDQELDSFRQLASSEKKALQKKLDRQIED</sequence>